<dbReference type="AlphaFoldDB" id="A0ABD0UN36"/>
<feature type="compositionally biased region" description="Basic and acidic residues" evidence="1">
    <location>
        <begin position="90"/>
        <end position="107"/>
    </location>
</feature>
<protein>
    <submittedName>
        <fullName evidence="2">Uncharacterized protein</fullName>
    </submittedName>
</protein>
<dbReference type="EMBL" id="JANQDX010000012">
    <property type="protein sequence ID" value="KAL0914239.1"/>
    <property type="molecule type" value="Genomic_DNA"/>
</dbReference>
<organism evidence="2 3">
    <name type="scientific">Dendrobium thyrsiflorum</name>
    <name type="common">Pinecone-like raceme dendrobium</name>
    <name type="synonym">Orchid</name>
    <dbReference type="NCBI Taxonomy" id="117978"/>
    <lineage>
        <taxon>Eukaryota</taxon>
        <taxon>Viridiplantae</taxon>
        <taxon>Streptophyta</taxon>
        <taxon>Embryophyta</taxon>
        <taxon>Tracheophyta</taxon>
        <taxon>Spermatophyta</taxon>
        <taxon>Magnoliopsida</taxon>
        <taxon>Liliopsida</taxon>
        <taxon>Asparagales</taxon>
        <taxon>Orchidaceae</taxon>
        <taxon>Epidendroideae</taxon>
        <taxon>Malaxideae</taxon>
        <taxon>Dendrobiinae</taxon>
        <taxon>Dendrobium</taxon>
    </lineage>
</organism>
<comment type="caution">
    <text evidence="2">The sequence shown here is derived from an EMBL/GenBank/DDBJ whole genome shotgun (WGS) entry which is preliminary data.</text>
</comment>
<evidence type="ECO:0000313" key="3">
    <source>
        <dbReference type="Proteomes" id="UP001552299"/>
    </source>
</evidence>
<proteinExistence type="predicted"/>
<keyword evidence="3" id="KW-1185">Reference proteome</keyword>
<dbReference type="Proteomes" id="UP001552299">
    <property type="component" value="Unassembled WGS sequence"/>
</dbReference>
<gene>
    <name evidence="2" type="ORF">M5K25_014565</name>
</gene>
<reference evidence="2 3" key="1">
    <citation type="journal article" date="2024" name="Plant Biotechnol. J.">
        <title>Dendrobium thyrsiflorum genome and its molecular insights into genes involved in important horticultural traits.</title>
        <authorList>
            <person name="Chen B."/>
            <person name="Wang J.Y."/>
            <person name="Zheng P.J."/>
            <person name="Li K.L."/>
            <person name="Liang Y.M."/>
            <person name="Chen X.F."/>
            <person name="Zhang C."/>
            <person name="Zhao X."/>
            <person name="He X."/>
            <person name="Zhang G.Q."/>
            <person name="Liu Z.J."/>
            <person name="Xu Q."/>
        </authorList>
    </citation>
    <scope>NUCLEOTIDE SEQUENCE [LARGE SCALE GENOMIC DNA]</scope>
    <source>
        <strain evidence="2">GZMU011</strain>
    </source>
</reference>
<sequence>MEVIGTTMMVAYKILIAGGDNGSKVKGTSVLFYTLLAGENRVDQGPNPPPTKPIRFRKIEGHKSPQSPKINREISHGQHRNRGKMPQNNTRHEQPTQEVMEQHRDRTSQSTFIPSRATCGRFGVLLFEGARASFLRASCRHSSVAPVRRGLVELAFRGVLRVLKLRLFSLEQFDRVSHHVSFHLSTNSLARFLMLFLSIAALQVDEDEEDMGNLYLAEAKLGADAKRSTFVAQESQDLSRSRVKPRVHVKSAAIVVVRVSSRVKSCVHVSPSAAASVGLTPQSLPLPPPLPPSAPPSLPPPSAASAIVTAASAICSNPPSAEVEDKPMTWQSRMGKETSSQQSNVDGMEMALDLIGMLL</sequence>
<name>A0ABD0UN36_DENTH</name>
<evidence type="ECO:0000313" key="2">
    <source>
        <dbReference type="EMBL" id="KAL0914239.1"/>
    </source>
</evidence>
<feature type="region of interest" description="Disordered" evidence="1">
    <location>
        <begin position="42"/>
        <end position="110"/>
    </location>
</feature>
<accession>A0ABD0UN36</accession>
<evidence type="ECO:0000256" key="1">
    <source>
        <dbReference type="SAM" id="MobiDB-lite"/>
    </source>
</evidence>